<dbReference type="GO" id="GO:0008270">
    <property type="term" value="F:zinc ion binding"/>
    <property type="evidence" value="ECO:0007669"/>
    <property type="project" value="UniProtKB-UniRule"/>
</dbReference>
<dbReference type="Proteomes" id="UP000075880">
    <property type="component" value="Unassembled WGS sequence"/>
</dbReference>
<feature type="domain" description="ZAD" evidence="2">
    <location>
        <begin position="1"/>
        <end position="81"/>
    </location>
</feature>
<feature type="binding site" evidence="1">
    <location>
        <position position="54"/>
    </location>
    <ligand>
        <name>Zn(2+)</name>
        <dbReference type="ChEBI" id="CHEBI:29105"/>
    </ligand>
</feature>
<dbReference type="AlphaFoldDB" id="A0AAG5DDN1"/>
<proteinExistence type="predicted"/>
<evidence type="ECO:0000256" key="1">
    <source>
        <dbReference type="PROSITE-ProRule" id="PRU01263"/>
    </source>
</evidence>
<feature type="binding site" evidence="1">
    <location>
        <position position="6"/>
    </location>
    <ligand>
        <name>Zn(2+)</name>
        <dbReference type="ChEBI" id="CHEBI:29105"/>
    </ligand>
</feature>
<feature type="binding site" evidence="1">
    <location>
        <position position="3"/>
    </location>
    <ligand>
        <name>Zn(2+)</name>
        <dbReference type="ChEBI" id="CHEBI:29105"/>
    </ligand>
</feature>
<accession>A0AAG5DDN1</accession>
<dbReference type="SUPFAM" id="SSF57716">
    <property type="entry name" value="Glucocorticoid receptor-like (DNA-binding domain)"/>
    <property type="match status" value="1"/>
</dbReference>
<sequence length="177" mass="19935">MKCRLCLCIVDKQLGYSSLLDNGFNDMIQQVLCFAMATDNTIPGQQSNMPMMVCNQCFTTVRNFYSFSKMVEANQKTLRSECTEQNVSMSIDEFVRSIKLENSLEHNATNGIANNTLLMATEVEPIRGGKNIPSAPQGQAERMCVPTEVRTTCIDRVQLPQNRNLSLSIRSWLIKNI</sequence>
<dbReference type="EnsemblMetazoa" id="ENSAATROPT010259">
    <property type="protein sequence ID" value="ENSAATROPP009261"/>
    <property type="gene ID" value="ENSAATROPG008337"/>
</dbReference>
<feature type="binding site" evidence="1">
    <location>
        <position position="57"/>
    </location>
    <ligand>
        <name>Zn(2+)</name>
        <dbReference type="ChEBI" id="CHEBI:29105"/>
    </ligand>
</feature>
<dbReference type="PROSITE" id="PS51915">
    <property type="entry name" value="ZAD"/>
    <property type="match status" value="1"/>
</dbReference>
<keyword evidence="4" id="KW-1185">Reference proteome</keyword>
<dbReference type="GO" id="GO:0005634">
    <property type="term" value="C:nucleus"/>
    <property type="evidence" value="ECO:0007669"/>
    <property type="project" value="InterPro"/>
</dbReference>
<reference evidence="3" key="1">
    <citation type="submission" date="2024-04" db="UniProtKB">
        <authorList>
            <consortium name="EnsemblMetazoa"/>
        </authorList>
    </citation>
    <scope>IDENTIFICATION</scope>
    <source>
        <strain evidence="3">EBRO</strain>
    </source>
</reference>
<dbReference type="Pfam" id="PF07776">
    <property type="entry name" value="zf-AD"/>
    <property type="match status" value="1"/>
</dbReference>
<keyword evidence="1" id="KW-0862">Zinc</keyword>
<organism evidence="3 4">
    <name type="scientific">Anopheles atroparvus</name>
    <name type="common">European mosquito</name>
    <dbReference type="NCBI Taxonomy" id="41427"/>
    <lineage>
        <taxon>Eukaryota</taxon>
        <taxon>Metazoa</taxon>
        <taxon>Ecdysozoa</taxon>
        <taxon>Arthropoda</taxon>
        <taxon>Hexapoda</taxon>
        <taxon>Insecta</taxon>
        <taxon>Pterygota</taxon>
        <taxon>Neoptera</taxon>
        <taxon>Endopterygota</taxon>
        <taxon>Diptera</taxon>
        <taxon>Nematocera</taxon>
        <taxon>Culicoidea</taxon>
        <taxon>Culicidae</taxon>
        <taxon>Anophelinae</taxon>
        <taxon>Anopheles</taxon>
    </lineage>
</organism>
<dbReference type="Gene3D" id="3.40.1800.20">
    <property type="match status" value="1"/>
</dbReference>
<dbReference type="InterPro" id="IPR012934">
    <property type="entry name" value="Znf_AD"/>
</dbReference>
<keyword evidence="1" id="KW-0479">Metal-binding</keyword>
<name>A0AAG5DDN1_ANOAO</name>
<dbReference type="SMART" id="SM00868">
    <property type="entry name" value="zf-AD"/>
    <property type="match status" value="1"/>
</dbReference>
<evidence type="ECO:0000259" key="2">
    <source>
        <dbReference type="PROSITE" id="PS51915"/>
    </source>
</evidence>
<keyword evidence="1" id="KW-0863">Zinc-finger</keyword>
<evidence type="ECO:0000313" key="4">
    <source>
        <dbReference type="Proteomes" id="UP000075880"/>
    </source>
</evidence>
<evidence type="ECO:0000313" key="3">
    <source>
        <dbReference type="EnsemblMetazoa" id="ENSAATROPP009261"/>
    </source>
</evidence>
<protein>
    <recommendedName>
        <fullName evidence="2">ZAD domain-containing protein</fullName>
    </recommendedName>
</protein>